<evidence type="ECO:0000256" key="1">
    <source>
        <dbReference type="SAM" id="Phobius"/>
    </source>
</evidence>
<keyword evidence="1" id="KW-0812">Transmembrane</keyword>
<name>A0A7Y3W555_9PROT</name>
<comment type="caution">
    <text evidence="2">The sequence shown here is derived from an EMBL/GenBank/DDBJ whole genome shotgun (WGS) entry which is preliminary data.</text>
</comment>
<protein>
    <submittedName>
        <fullName evidence="2">Uncharacterized protein</fullName>
    </submittedName>
</protein>
<keyword evidence="3" id="KW-1185">Reference proteome</keyword>
<proteinExistence type="predicted"/>
<dbReference type="Proteomes" id="UP000536835">
    <property type="component" value="Unassembled WGS sequence"/>
</dbReference>
<dbReference type="RefSeq" id="WP_173197780.1">
    <property type="nucleotide sequence ID" value="NZ_JABFCX010000002.1"/>
</dbReference>
<feature type="transmembrane region" description="Helical" evidence="1">
    <location>
        <begin position="31"/>
        <end position="49"/>
    </location>
</feature>
<gene>
    <name evidence="2" type="ORF">HK107_06320</name>
</gene>
<sequence length="91" mass="10194">MTDVVIMIALAALAVTLFSGLLLSQRWLSSFVQLILVALPACAFAYYFWYDWFEADPLDDADRFGKAAMFFYSLGASTLSTLAWVLTRPRA</sequence>
<feature type="transmembrane region" description="Helical" evidence="1">
    <location>
        <begin position="6"/>
        <end position="24"/>
    </location>
</feature>
<reference evidence="2 3" key="1">
    <citation type="submission" date="2020-05" db="EMBL/GenBank/DDBJ databases">
        <title>Parvularcula mediterraneae sp. nov., isolated from polypropylene straw from shallow seawater of the seashore of Laganas in Zakynthos island, Greece.</title>
        <authorList>
            <person name="Szabo I."/>
            <person name="Al-Omari J."/>
            <person name="Rado J."/>
            <person name="Szerdahelyi G.S."/>
        </authorList>
    </citation>
    <scope>NUCLEOTIDE SEQUENCE [LARGE SCALE GENOMIC DNA]</scope>
    <source>
        <strain evidence="2 3">ZS-1/3</strain>
    </source>
</reference>
<evidence type="ECO:0000313" key="3">
    <source>
        <dbReference type="Proteomes" id="UP000536835"/>
    </source>
</evidence>
<feature type="transmembrane region" description="Helical" evidence="1">
    <location>
        <begin position="69"/>
        <end position="87"/>
    </location>
</feature>
<accession>A0A7Y3W555</accession>
<dbReference type="EMBL" id="JABFCX010000002">
    <property type="protein sequence ID" value="NNU15937.1"/>
    <property type="molecule type" value="Genomic_DNA"/>
</dbReference>
<dbReference type="AlphaFoldDB" id="A0A7Y3W555"/>
<keyword evidence="1" id="KW-1133">Transmembrane helix</keyword>
<organism evidence="2 3">
    <name type="scientific">Parvularcula mediterranea</name>
    <dbReference type="NCBI Taxonomy" id="2732508"/>
    <lineage>
        <taxon>Bacteria</taxon>
        <taxon>Pseudomonadati</taxon>
        <taxon>Pseudomonadota</taxon>
        <taxon>Alphaproteobacteria</taxon>
        <taxon>Parvularculales</taxon>
        <taxon>Parvularculaceae</taxon>
        <taxon>Parvularcula</taxon>
    </lineage>
</organism>
<evidence type="ECO:0000313" key="2">
    <source>
        <dbReference type="EMBL" id="NNU15937.1"/>
    </source>
</evidence>
<keyword evidence="1" id="KW-0472">Membrane</keyword>